<protein>
    <recommendedName>
        <fullName evidence="1">Ricin B lectin domain-containing protein</fullName>
    </recommendedName>
</protein>
<evidence type="ECO:0000259" key="1">
    <source>
        <dbReference type="Pfam" id="PF00652"/>
    </source>
</evidence>
<dbReference type="EMBL" id="MZMZ02003404">
    <property type="protein sequence ID" value="RQM21749.1"/>
    <property type="molecule type" value="Genomic_DNA"/>
</dbReference>
<feature type="domain" description="Ricin B lectin" evidence="1">
    <location>
        <begin position="38"/>
        <end position="113"/>
    </location>
</feature>
<dbReference type="AlphaFoldDB" id="A0A425CXK6"/>
<comment type="caution">
    <text evidence="2">The sequence shown here is derived from an EMBL/GenBank/DDBJ whole genome shotgun (WGS) entry which is preliminary data.</text>
</comment>
<feature type="non-terminal residue" evidence="2">
    <location>
        <position position="1"/>
    </location>
</feature>
<dbReference type="SUPFAM" id="SSF50370">
    <property type="entry name" value="Ricin B-like lectins"/>
    <property type="match status" value="1"/>
</dbReference>
<sequence length="163" mass="18119">DDSVNENFGRVYAAKPSVGPSGVFDDEIWLWAYKTNILYSKSSNQCLEYVGNNNTQTLGTPPCSNATNDQKWNFENGYIVSQNDAKFCIDVDVHESCQTTPNGNLVVKMSPCNVTNKITTLPIISDLARIELIEFGIKTDGVLTELSGKVTWQTTRQLDKAHH</sequence>
<dbReference type="InterPro" id="IPR000772">
    <property type="entry name" value="Ricin_B_lectin"/>
</dbReference>
<dbReference type="PROSITE" id="PS50231">
    <property type="entry name" value="RICIN_B_LECTIN"/>
    <property type="match status" value="1"/>
</dbReference>
<keyword evidence="3" id="KW-1185">Reference proteome</keyword>
<reference evidence="2" key="1">
    <citation type="submission" date="2018-07" db="EMBL/GenBank/DDBJ databases">
        <title>Annotation of Aphanomyces astaci genome assembly.</title>
        <authorList>
            <person name="Studholme D.J."/>
        </authorList>
    </citation>
    <scope>NUCLEOTIDE SEQUENCE [LARGE SCALE GENOMIC DNA]</scope>
    <source>
        <strain evidence="2">Pc</strain>
    </source>
</reference>
<accession>A0A425CXK6</accession>
<dbReference type="Pfam" id="PF00652">
    <property type="entry name" value="Ricin_B_lectin"/>
    <property type="match status" value="1"/>
</dbReference>
<dbReference type="Gene3D" id="2.80.10.50">
    <property type="match status" value="1"/>
</dbReference>
<gene>
    <name evidence="2" type="ORF">B5M09_011066</name>
</gene>
<evidence type="ECO:0000313" key="2">
    <source>
        <dbReference type="EMBL" id="RQM21749.1"/>
    </source>
</evidence>
<dbReference type="VEuPathDB" id="FungiDB:H257_11636"/>
<dbReference type="InterPro" id="IPR035992">
    <property type="entry name" value="Ricin_B-like_lectins"/>
</dbReference>
<evidence type="ECO:0000313" key="3">
    <source>
        <dbReference type="Proteomes" id="UP000284702"/>
    </source>
</evidence>
<name>A0A425CXK6_APHAT</name>
<proteinExistence type="predicted"/>
<organism evidence="2 3">
    <name type="scientific">Aphanomyces astaci</name>
    <name type="common">Crayfish plague agent</name>
    <dbReference type="NCBI Taxonomy" id="112090"/>
    <lineage>
        <taxon>Eukaryota</taxon>
        <taxon>Sar</taxon>
        <taxon>Stramenopiles</taxon>
        <taxon>Oomycota</taxon>
        <taxon>Saprolegniomycetes</taxon>
        <taxon>Saprolegniales</taxon>
        <taxon>Verrucalvaceae</taxon>
        <taxon>Aphanomyces</taxon>
    </lineage>
</organism>
<dbReference type="Proteomes" id="UP000284702">
    <property type="component" value="Unassembled WGS sequence"/>
</dbReference>